<keyword evidence="3" id="KW-1185">Reference proteome</keyword>
<dbReference type="Proteomes" id="UP000001072">
    <property type="component" value="Unassembled WGS sequence"/>
</dbReference>
<dbReference type="InParanoid" id="F4RCU8"/>
<protein>
    <submittedName>
        <fullName evidence="2">Uncharacterized protein</fullName>
    </submittedName>
</protein>
<dbReference type="RefSeq" id="XP_007406977.1">
    <property type="nucleotide sequence ID" value="XM_007406915.1"/>
</dbReference>
<feature type="region of interest" description="Disordered" evidence="1">
    <location>
        <begin position="352"/>
        <end position="380"/>
    </location>
</feature>
<dbReference type="KEGG" id="mlr:MELLADRAFT_60895"/>
<sequence length="697" mass="77938">MNNWHTQNMPPNPGSFGRGNVINQCYGISQSNNIPTNPHYTRSAAMMRTNQNTAPQSVPYPYQSPVSQQMPMQYACEGNTSQLLSRTPIPNPALYSAEAFRASNNDLTPANSSRYMYPDQFSAYQGNEEYSESPELQSANTLNSFPNEFTESNEISNRFSPLKSRNNLDFNAVSPLQSIEASDFYNPVLPSHLFSSSSHLVTPSQSSQASQLTQASGFNDLPLQSGKSSEFPNQVSPLQSRQSSTFSDSISLSNQTQPPASGAIESSRVSTVIEVETDGSSLPNENDIFKHDDFKNEDEEDFDQPNDHDKIDQLSDHNSTTSNKQHLDYFSNANSCRLISINFNIWQLKFPPGKPPEVKGKNKGKQGKKGGSYGKIPKSPQPKWVNLAPRYAVKKTMNLHCDNWLTFRNQVFEAVDAEHAGVFSQLRAAYRDRTLSIEGWINGSLDHKKNDKALIDDDASFKEFAEAALAMPPEVKMGLKLLQPNNPKDDKDANRRLYQVFRPVRDGGEPKSDDSKEEEEVDPEERTADDVDTVTQKYNLLLKKFENIISSRENVAGAPNPANAQEVLVLNTDRIRMWARDWDAGVDGVDEVNPPMHRAGWRYVPVSDFAQEKARLRHANRRLAEELATPAQLDPNLPFNPANHSNAQRPPTINNFNYFGEQHLQYLQPGNMFAAANIPGPAQRIPPATSQVPPVRF</sequence>
<evidence type="ECO:0000313" key="3">
    <source>
        <dbReference type="Proteomes" id="UP000001072"/>
    </source>
</evidence>
<evidence type="ECO:0000256" key="1">
    <source>
        <dbReference type="SAM" id="MobiDB-lite"/>
    </source>
</evidence>
<feature type="region of interest" description="Disordered" evidence="1">
    <location>
        <begin position="500"/>
        <end position="530"/>
    </location>
</feature>
<reference evidence="3" key="1">
    <citation type="journal article" date="2011" name="Proc. Natl. Acad. Sci. U.S.A.">
        <title>Obligate biotrophy features unraveled by the genomic analysis of rust fungi.</title>
        <authorList>
            <person name="Duplessis S."/>
            <person name="Cuomo C.A."/>
            <person name="Lin Y.-C."/>
            <person name="Aerts A."/>
            <person name="Tisserant E."/>
            <person name="Veneault-Fourrey C."/>
            <person name="Joly D.L."/>
            <person name="Hacquard S."/>
            <person name="Amselem J."/>
            <person name="Cantarel B.L."/>
            <person name="Chiu R."/>
            <person name="Coutinho P.M."/>
            <person name="Feau N."/>
            <person name="Field M."/>
            <person name="Frey P."/>
            <person name="Gelhaye E."/>
            <person name="Goldberg J."/>
            <person name="Grabherr M.G."/>
            <person name="Kodira C.D."/>
            <person name="Kohler A."/>
            <person name="Kuees U."/>
            <person name="Lindquist E.A."/>
            <person name="Lucas S.M."/>
            <person name="Mago R."/>
            <person name="Mauceli E."/>
            <person name="Morin E."/>
            <person name="Murat C."/>
            <person name="Pangilinan J.L."/>
            <person name="Park R."/>
            <person name="Pearson M."/>
            <person name="Quesneville H."/>
            <person name="Rouhier N."/>
            <person name="Sakthikumar S."/>
            <person name="Salamov A.A."/>
            <person name="Schmutz J."/>
            <person name="Selles B."/>
            <person name="Shapiro H."/>
            <person name="Tanguay P."/>
            <person name="Tuskan G.A."/>
            <person name="Henrissat B."/>
            <person name="Van de Peer Y."/>
            <person name="Rouze P."/>
            <person name="Ellis J.G."/>
            <person name="Dodds P.N."/>
            <person name="Schein J.E."/>
            <person name="Zhong S."/>
            <person name="Hamelin R.C."/>
            <person name="Grigoriev I.V."/>
            <person name="Szabo L.J."/>
            <person name="Martin F."/>
        </authorList>
    </citation>
    <scope>NUCLEOTIDE SEQUENCE [LARGE SCALE GENOMIC DNA]</scope>
    <source>
        <strain evidence="3">98AG31 / pathotype 3-4-7</strain>
    </source>
</reference>
<proteinExistence type="predicted"/>
<feature type="region of interest" description="Disordered" evidence="1">
    <location>
        <begin position="218"/>
        <end position="268"/>
    </location>
</feature>
<dbReference type="AlphaFoldDB" id="F4RCU8"/>
<gene>
    <name evidence="2" type="ORF">MELLADRAFT_60895</name>
</gene>
<organism evidence="3">
    <name type="scientific">Melampsora larici-populina (strain 98AG31 / pathotype 3-4-7)</name>
    <name type="common">Poplar leaf rust fungus</name>
    <dbReference type="NCBI Taxonomy" id="747676"/>
    <lineage>
        <taxon>Eukaryota</taxon>
        <taxon>Fungi</taxon>
        <taxon>Dikarya</taxon>
        <taxon>Basidiomycota</taxon>
        <taxon>Pucciniomycotina</taxon>
        <taxon>Pucciniomycetes</taxon>
        <taxon>Pucciniales</taxon>
        <taxon>Melampsoraceae</taxon>
        <taxon>Melampsora</taxon>
    </lineage>
</organism>
<accession>F4RCU8</accession>
<dbReference type="VEuPathDB" id="FungiDB:MELLADRAFT_60895"/>
<feature type="compositionally biased region" description="Basic and acidic residues" evidence="1">
    <location>
        <begin position="305"/>
        <end position="315"/>
    </location>
</feature>
<dbReference type="HOGENOM" id="CLU_395381_0_0_1"/>
<dbReference type="EMBL" id="GL883096">
    <property type="protein sequence ID" value="EGG09923.1"/>
    <property type="molecule type" value="Genomic_DNA"/>
</dbReference>
<evidence type="ECO:0000313" key="2">
    <source>
        <dbReference type="EMBL" id="EGG09923.1"/>
    </source>
</evidence>
<feature type="compositionally biased region" description="Basic and acidic residues" evidence="1">
    <location>
        <begin position="503"/>
        <end position="514"/>
    </location>
</feature>
<feature type="region of interest" description="Disordered" evidence="1">
    <location>
        <begin position="297"/>
        <end position="322"/>
    </location>
</feature>
<dbReference type="GeneID" id="18929631"/>
<name>F4RCU8_MELLP</name>
<feature type="compositionally biased region" description="Polar residues" evidence="1">
    <location>
        <begin position="225"/>
        <end position="259"/>
    </location>
</feature>